<evidence type="ECO:0000259" key="4">
    <source>
        <dbReference type="PROSITE" id="PS50102"/>
    </source>
</evidence>
<dbReference type="EMBL" id="AMQN01010100">
    <property type="status" value="NOT_ANNOTATED_CDS"/>
    <property type="molecule type" value="Genomic_DNA"/>
</dbReference>
<feature type="compositionally biased region" description="Basic and acidic residues" evidence="3">
    <location>
        <begin position="206"/>
        <end position="215"/>
    </location>
</feature>
<dbReference type="EnsemblMetazoa" id="CapteT221548">
    <property type="protein sequence ID" value="CapteP221548"/>
    <property type="gene ID" value="CapteG221548"/>
</dbReference>
<dbReference type="CDD" id="cd12402">
    <property type="entry name" value="RRM_eIF4B"/>
    <property type="match status" value="1"/>
</dbReference>
<dbReference type="InterPro" id="IPR012677">
    <property type="entry name" value="Nucleotide-bd_a/b_plait_sf"/>
</dbReference>
<feature type="region of interest" description="Disordered" evidence="3">
    <location>
        <begin position="159"/>
        <end position="619"/>
    </location>
</feature>
<reference evidence="5 7" key="2">
    <citation type="journal article" date="2013" name="Nature">
        <title>Insights into bilaterian evolution from three spiralian genomes.</title>
        <authorList>
            <person name="Simakov O."/>
            <person name="Marletaz F."/>
            <person name="Cho S.J."/>
            <person name="Edsinger-Gonzales E."/>
            <person name="Havlak P."/>
            <person name="Hellsten U."/>
            <person name="Kuo D.H."/>
            <person name="Larsson T."/>
            <person name="Lv J."/>
            <person name="Arendt D."/>
            <person name="Savage R."/>
            <person name="Osoegawa K."/>
            <person name="de Jong P."/>
            <person name="Grimwood J."/>
            <person name="Chapman J.A."/>
            <person name="Shapiro H."/>
            <person name="Aerts A."/>
            <person name="Otillar R.P."/>
            <person name="Terry A.Y."/>
            <person name="Boore J.L."/>
            <person name="Grigoriev I.V."/>
            <person name="Lindberg D.R."/>
            <person name="Seaver E.C."/>
            <person name="Weisblat D.A."/>
            <person name="Putnam N.H."/>
            <person name="Rokhsar D.S."/>
        </authorList>
    </citation>
    <scope>NUCLEOTIDE SEQUENCE</scope>
    <source>
        <strain evidence="5 7">I ESC-2004</strain>
    </source>
</reference>
<feature type="compositionally biased region" description="Basic and acidic residues" evidence="3">
    <location>
        <begin position="222"/>
        <end position="259"/>
    </location>
</feature>
<feature type="compositionally biased region" description="Basic and acidic residues" evidence="3">
    <location>
        <begin position="591"/>
        <end position="605"/>
    </location>
</feature>
<feature type="compositionally biased region" description="Basic and acidic residues" evidence="3">
    <location>
        <begin position="167"/>
        <end position="197"/>
    </location>
</feature>
<evidence type="ECO:0000256" key="2">
    <source>
        <dbReference type="PROSITE-ProRule" id="PRU00176"/>
    </source>
</evidence>
<dbReference type="Gene3D" id="3.30.70.330">
    <property type="match status" value="1"/>
</dbReference>
<accession>R7TZR9</accession>
<dbReference type="EMBL" id="KB307055">
    <property type="protein sequence ID" value="ELT99249.1"/>
    <property type="molecule type" value="Genomic_DNA"/>
</dbReference>
<keyword evidence="7" id="KW-1185">Reference proteome</keyword>
<dbReference type="GO" id="GO:0003723">
    <property type="term" value="F:RNA binding"/>
    <property type="evidence" value="ECO:0007669"/>
    <property type="project" value="UniProtKB-UniRule"/>
</dbReference>
<feature type="compositionally biased region" description="Gly residues" evidence="3">
    <location>
        <begin position="260"/>
        <end position="269"/>
    </location>
</feature>
<organism evidence="5">
    <name type="scientific">Capitella teleta</name>
    <name type="common">Polychaete worm</name>
    <dbReference type="NCBI Taxonomy" id="283909"/>
    <lineage>
        <taxon>Eukaryota</taxon>
        <taxon>Metazoa</taxon>
        <taxon>Spiralia</taxon>
        <taxon>Lophotrochozoa</taxon>
        <taxon>Annelida</taxon>
        <taxon>Polychaeta</taxon>
        <taxon>Sedentaria</taxon>
        <taxon>Scolecida</taxon>
        <taxon>Capitellidae</taxon>
        <taxon>Capitella</taxon>
    </lineage>
</organism>
<evidence type="ECO:0000256" key="1">
    <source>
        <dbReference type="ARBA" id="ARBA00022884"/>
    </source>
</evidence>
<keyword evidence="1 2" id="KW-0694">RNA-binding</keyword>
<feature type="compositionally biased region" description="Basic and acidic residues" evidence="3">
    <location>
        <begin position="403"/>
        <end position="448"/>
    </location>
</feature>
<proteinExistence type="predicted"/>
<reference evidence="7" key="1">
    <citation type="submission" date="2012-12" db="EMBL/GenBank/DDBJ databases">
        <authorList>
            <person name="Hellsten U."/>
            <person name="Grimwood J."/>
            <person name="Chapman J.A."/>
            <person name="Shapiro H."/>
            <person name="Aerts A."/>
            <person name="Otillar R.P."/>
            <person name="Terry A.Y."/>
            <person name="Boore J.L."/>
            <person name="Simakov O."/>
            <person name="Marletaz F."/>
            <person name="Cho S.-J."/>
            <person name="Edsinger-Gonzales E."/>
            <person name="Havlak P."/>
            <person name="Kuo D.-H."/>
            <person name="Larsson T."/>
            <person name="Lv J."/>
            <person name="Arendt D."/>
            <person name="Savage R."/>
            <person name="Osoegawa K."/>
            <person name="de Jong P."/>
            <person name="Lindberg D.R."/>
            <person name="Seaver E.C."/>
            <person name="Weisblat D.A."/>
            <person name="Putnam N.H."/>
            <person name="Grigoriev I.V."/>
            <person name="Rokhsar D.S."/>
        </authorList>
    </citation>
    <scope>NUCLEOTIDE SEQUENCE</scope>
    <source>
        <strain evidence="7">I ESC-2004</strain>
    </source>
</reference>
<dbReference type="AlphaFoldDB" id="R7TZR9"/>
<dbReference type="PANTHER" id="PTHR23236">
    <property type="entry name" value="EUKARYOTIC TRANSLATION INITIATION FACTOR 4B/4H"/>
    <property type="match status" value="1"/>
</dbReference>
<dbReference type="SMART" id="SM00360">
    <property type="entry name" value="RRM"/>
    <property type="match status" value="1"/>
</dbReference>
<dbReference type="InterPro" id="IPR035979">
    <property type="entry name" value="RBD_domain_sf"/>
</dbReference>
<evidence type="ECO:0000313" key="7">
    <source>
        <dbReference type="Proteomes" id="UP000014760"/>
    </source>
</evidence>
<name>R7TZR9_CAPTE</name>
<reference evidence="6" key="3">
    <citation type="submission" date="2015-06" db="UniProtKB">
        <authorList>
            <consortium name="EnsemblMetazoa"/>
        </authorList>
    </citation>
    <scope>IDENTIFICATION</scope>
</reference>
<dbReference type="OMA" id="WTTVPNK"/>
<protein>
    <recommendedName>
        <fullName evidence="4">RRM domain-containing protein</fullName>
    </recommendedName>
</protein>
<feature type="compositionally biased region" description="Basic and acidic residues" evidence="3">
    <location>
        <begin position="532"/>
        <end position="559"/>
    </location>
</feature>
<dbReference type="PANTHER" id="PTHR23236:SF2">
    <property type="entry name" value="EUKARYOTIC TRANSLATION INITIATION FACTOR 4B"/>
    <property type="match status" value="1"/>
</dbReference>
<dbReference type="STRING" id="283909.R7TZR9"/>
<feature type="compositionally biased region" description="Basic and acidic residues" evidence="3">
    <location>
        <begin position="474"/>
        <end position="498"/>
    </location>
</feature>
<dbReference type="PROSITE" id="PS50102">
    <property type="entry name" value="RRM"/>
    <property type="match status" value="1"/>
</dbReference>
<dbReference type="FunCoup" id="R7TZR9">
    <property type="interactions" value="1447"/>
</dbReference>
<dbReference type="InterPro" id="IPR033107">
    <property type="entry name" value="EIF-4B_RRM"/>
</dbReference>
<evidence type="ECO:0000256" key="3">
    <source>
        <dbReference type="SAM" id="MobiDB-lite"/>
    </source>
</evidence>
<dbReference type="InterPro" id="IPR000504">
    <property type="entry name" value="RRM_dom"/>
</dbReference>
<gene>
    <name evidence="5" type="ORF">CAPTEDRAFT_221548</name>
</gene>
<feature type="region of interest" description="Disordered" evidence="3">
    <location>
        <begin position="28"/>
        <end position="50"/>
    </location>
</feature>
<dbReference type="Proteomes" id="UP000014760">
    <property type="component" value="Unassembled WGS sequence"/>
</dbReference>
<evidence type="ECO:0000313" key="5">
    <source>
        <dbReference type="EMBL" id="ELT99249.1"/>
    </source>
</evidence>
<sequence>MSAGKKNKKKNKTTISLNEFLTDDKGSKPTVYMPASSSSWADEVDNDAGEEMDYGGPSAKLVNIAALPTAPRAARGADVDMSRVPTNPPFTAFLGNIPFDVEIETIEKFFHGFTIVNIRLPEENGRMKGFGYVEFEDRQMLVDALNLNDSMLKNRKVRIDLAGQSQDGKDRGHGGGMGRDRDDGEDRTLGDWRRNGDKPASSFESRSSDRYDDRGGYGGGSRYDDRGGGYGGGRDDRGSRYDDRGGYGGGGRDRYDDRGGGYGRDGGSFGRSDQGSWGHDRSSRNDDRSDDRRSFGSGYRDGGDRGGYRDGGDRGGYRDGGFRRDDRYGDRPPRRDNDRSYGAPKDDYSAPRDRMPEDRDGPPKERPRLNLQPRSKPKEADVKSGESQTSSIFGGAKPVNTAAREREIEERLARQNDIGHDRDRRGPPERPRIRQDSAGSEEGRGAPRRERKTSSSSSGKGIRTVAPPPTASRVRSESSRSEEEVFEEKETKKEKAPEAKLVPAPPPKENVWAKRKPTAHSDGPKSPPSKENASHPVEKAAHNEKRQPMSDSNRSKGKYEPPVVNVWDKKKKEVAAPKEKKEKPLPQSIDEMPKYEAAKRKDFSDSNKFAGLLDDEEAE</sequence>
<feature type="domain" description="RRM" evidence="4">
    <location>
        <begin position="90"/>
        <end position="164"/>
    </location>
</feature>
<dbReference type="SUPFAM" id="SSF54928">
    <property type="entry name" value="RNA-binding domain, RBD"/>
    <property type="match status" value="1"/>
</dbReference>
<feature type="compositionally biased region" description="Basic and acidic residues" evidence="3">
    <location>
        <begin position="278"/>
        <end position="294"/>
    </location>
</feature>
<dbReference type="EMBL" id="AMQN01010101">
    <property type="status" value="NOT_ANNOTATED_CDS"/>
    <property type="molecule type" value="Genomic_DNA"/>
</dbReference>
<feature type="compositionally biased region" description="Basic and acidic residues" evidence="3">
    <location>
        <begin position="567"/>
        <end position="584"/>
    </location>
</feature>
<evidence type="ECO:0000313" key="6">
    <source>
        <dbReference type="EnsemblMetazoa" id="CapteP221548"/>
    </source>
</evidence>
<feature type="compositionally biased region" description="Basic and acidic residues" evidence="3">
    <location>
        <begin position="301"/>
        <end position="368"/>
    </location>
</feature>
<dbReference type="OrthoDB" id="1748655at2759"/>
<dbReference type="HOGENOM" id="CLU_031798_0_0_1"/>
<dbReference type="Pfam" id="PF00076">
    <property type="entry name" value="RRM_1"/>
    <property type="match status" value="1"/>
</dbReference>